<proteinExistence type="inferred from homology"/>
<feature type="domain" description="SLBB" evidence="16">
    <location>
        <begin position="147"/>
        <end position="226"/>
    </location>
</feature>
<dbReference type="InterPro" id="IPR049712">
    <property type="entry name" value="Poly_export"/>
</dbReference>
<dbReference type="GO" id="GO:0006811">
    <property type="term" value="P:monoatomic ion transport"/>
    <property type="evidence" value="ECO:0007669"/>
    <property type="project" value="UniProtKB-KW"/>
</dbReference>
<evidence type="ECO:0000259" key="16">
    <source>
        <dbReference type="Pfam" id="PF22461"/>
    </source>
</evidence>
<keyword evidence="8" id="KW-0625">Polysaccharide transport</keyword>
<dbReference type="PROSITE" id="PS51257">
    <property type="entry name" value="PROKAR_LIPOPROTEIN"/>
    <property type="match status" value="1"/>
</dbReference>
<keyword evidence="11" id="KW-0472">Membrane</keyword>
<evidence type="ECO:0000256" key="11">
    <source>
        <dbReference type="ARBA" id="ARBA00023136"/>
    </source>
</evidence>
<evidence type="ECO:0000313" key="17">
    <source>
        <dbReference type="EMBL" id="TPE39989.1"/>
    </source>
</evidence>
<dbReference type="AlphaFoldDB" id="A0A501VQR0"/>
<organism evidence="17 18">
    <name type="scientific">Pontibacter mangrovi</name>
    <dbReference type="NCBI Taxonomy" id="2589816"/>
    <lineage>
        <taxon>Bacteria</taxon>
        <taxon>Pseudomonadati</taxon>
        <taxon>Bacteroidota</taxon>
        <taxon>Cytophagia</taxon>
        <taxon>Cytophagales</taxon>
        <taxon>Hymenobacteraceae</taxon>
        <taxon>Pontibacter</taxon>
    </lineage>
</organism>
<dbReference type="InterPro" id="IPR054765">
    <property type="entry name" value="SLBB_dom"/>
</dbReference>
<dbReference type="GO" id="GO:0009279">
    <property type="term" value="C:cell outer membrane"/>
    <property type="evidence" value="ECO:0007669"/>
    <property type="project" value="UniProtKB-SubCell"/>
</dbReference>
<reference evidence="17 18" key="1">
    <citation type="submission" date="2019-06" db="EMBL/GenBank/DDBJ databases">
        <title>A novel bacterium of genus Pontibacter, isolated from marine sediment.</title>
        <authorList>
            <person name="Huang H."/>
            <person name="Mo K."/>
            <person name="Hu Y."/>
        </authorList>
    </citation>
    <scope>NUCLEOTIDE SEQUENCE [LARGE SCALE GENOMIC DNA]</scope>
    <source>
        <strain evidence="17 18">HB172049</strain>
    </source>
</reference>
<keyword evidence="14" id="KW-0449">Lipoprotein</keyword>
<evidence type="ECO:0000256" key="14">
    <source>
        <dbReference type="ARBA" id="ARBA00023288"/>
    </source>
</evidence>
<evidence type="ECO:0000256" key="2">
    <source>
        <dbReference type="ARBA" id="ARBA00009450"/>
    </source>
</evidence>
<evidence type="ECO:0000256" key="6">
    <source>
        <dbReference type="ARBA" id="ARBA00022692"/>
    </source>
</evidence>
<evidence type="ECO:0000256" key="1">
    <source>
        <dbReference type="ARBA" id="ARBA00004571"/>
    </source>
</evidence>
<keyword evidence="7" id="KW-0732">Signal</keyword>
<dbReference type="Gene3D" id="3.30.1950.10">
    <property type="entry name" value="wza like domain"/>
    <property type="match status" value="1"/>
</dbReference>
<dbReference type="RefSeq" id="WP_140624118.1">
    <property type="nucleotide sequence ID" value="NZ_VFRQ01000019.1"/>
</dbReference>
<comment type="similarity">
    <text evidence="2">Belongs to the BexD/CtrA/VexA family.</text>
</comment>
<accession>A0A501VQR0</accession>
<dbReference type="EMBL" id="VFRQ01000019">
    <property type="protein sequence ID" value="TPE39989.1"/>
    <property type="molecule type" value="Genomic_DNA"/>
</dbReference>
<dbReference type="InterPro" id="IPR003715">
    <property type="entry name" value="Poly_export_N"/>
</dbReference>
<protein>
    <submittedName>
        <fullName evidence="17">Sugar transporter</fullName>
    </submittedName>
</protein>
<evidence type="ECO:0000256" key="4">
    <source>
        <dbReference type="ARBA" id="ARBA00022452"/>
    </source>
</evidence>
<keyword evidence="10" id="KW-0626">Porin</keyword>
<dbReference type="Proteomes" id="UP000316727">
    <property type="component" value="Unassembled WGS sequence"/>
</dbReference>
<dbReference type="GO" id="GO:0015288">
    <property type="term" value="F:porin activity"/>
    <property type="evidence" value="ECO:0007669"/>
    <property type="project" value="UniProtKB-KW"/>
</dbReference>
<evidence type="ECO:0000256" key="10">
    <source>
        <dbReference type="ARBA" id="ARBA00023114"/>
    </source>
</evidence>
<comment type="subcellular location">
    <subcellularLocation>
        <location evidence="1">Cell outer membrane</location>
        <topology evidence="1">Multi-pass membrane protein</topology>
    </subcellularLocation>
</comment>
<dbReference type="OrthoDB" id="662756at2"/>
<feature type="domain" description="Polysaccharide export protein N-terminal" evidence="15">
    <location>
        <begin position="42"/>
        <end position="142"/>
    </location>
</feature>
<dbReference type="Pfam" id="PF02563">
    <property type="entry name" value="Poly_export"/>
    <property type="match status" value="1"/>
</dbReference>
<keyword evidence="6" id="KW-0812">Transmembrane</keyword>
<comment type="caution">
    <text evidence="17">The sequence shown here is derived from an EMBL/GenBank/DDBJ whole genome shotgun (WGS) entry which is preliminary data.</text>
</comment>
<evidence type="ECO:0000256" key="9">
    <source>
        <dbReference type="ARBA" id="ARBA00023065"/>
    </source>
</evidence>
<evidence type="ECO:0000256" key="5">
    <source>
        <dbReference type="ARBA" id="ARBA00022597"/>
    </source>
</evidence>
<dbReference type="GO" id="GO:0046930">
    <property type="term" value="C:pore complex"/>
    <property type="evidence" value="ECO:0007669"/>
    <property type="project" value="UniProtKB-KW"/>
</dbReference>
<dbReference type="GO" id="GO:0015159">
    <property type="term" value="F:polysaccharide transmembrane transporter activity"/>
    <property type="evidence" value="ECO:0007669"/>
    <property type="project" value="InterPro"/>
</dbReference>
<sequence>MKFNLIYLFALLFISSCGPTRNLAYFSDLQEQAVYKEEVTNATEPKIQADDLLSISVTSLNPEANAVFNKGVIPPAGTITDFSASNRATNIHSEGYLVDKNGNIEFPVLGKVAIGGLTKEEAKAKLAAALDEYLKDPIVNIRYLNYRVTVIGEVSRPSTFTIPSEKINILEALGMAGDMTAFGKRENVLIIREGNGERTMARVNLNNKEMLNSPYFYLQQNDVVYVEPDRMKQVQASTNTRTLSIITAVTSLAIVVASRLF</sequence>
<dbReference type="Pfam" id="PF22461">
    <property type="entry name" value="SLBB_2"/>
    <property type="match status" value="1"/>
</dbReference>
<keyword evidence="3" id="KW-0813">Transport</keyword>
<gene>
    <name evidence="17" type="ORF">FJM65_20480</name>
</gene>
<dbReference type="PANTHER" id="PTHR33619">
    <property type="entry name" value="POLYSACCHARIDE EXPORT PROTEIN GFCE-RELATED"/>
    <property type="match status" value="1"/>
</dbReference>
<evidence type="ECO:0000256" key="13">
    <source>
        <dbReference type="ARBA" id="ARBA00023237"/>
    </source>
</evidence>
<evidence type="ECO:0000313" key="18">
    <source>
        <dbReference type="Proteomes" id="UP000316727"/>
    </source>
</evidence>
<keyword evidence="4" id="KW-1134">Transmembrane beta strand</keyword>
<evidence type="ECO:0000256" key="3">
    <source>
        <dbReference type="ARBA" id="ARBA00022448"/>
    </source>
</evidence>
<dbReference type="PANTHER" id="PTHR33619:SF3">
    <property type="entry name" value="POLYSACCHARIDE EXPORT PROTEIN GFCE-RELATED"/>
    <property type="match status" value="1"/>
</dbReference>
<keyword evidence="18" id="KW-1185">Reference proteome</keyword>
<evidence type="ECO:0000256" key="12">
    <source>
        <dbReference type="ARBA" id="ARBA00023139"/>
    </source>
</evidence>
<name>A0A501VQR0_9BACT</name>
<keyword evidence="5 17" id="KW-0762">Sugar transport</keyword>
<evidence type="ECO:0000259" key="15">
    <source>
        <dbReference type="Pfam" id="PF02563"/>
    </source>
</evidence>
<keyword evidence="13" id="KW-0998">Cell outer membrane</keyword>
<evidence type="ECO:0000256" key="7">
    <source>
        <dbReference type="ARBA" id="ARBA00022729"/>
    </source>
</evidence>
<dbReference type="Gene3D" id="3.10.560.10">
    <property type="entry name" value="Outer membrane lipoprotein wza domain like"/>
    <property type="match status" value="2"/>
</dbReference>
<evidence type="ECO:0000256" key="8">
    <source>
        <dbReference type="ARBA" id="ARBA00023047"/>
    </source>
</evidence>
<keyword evidence="12" id="KW-0564">Palmitate</keyword>
<keyword evidence="9" id="KW-0406">Ion transport</keyword>